<keyword evidence="5" id="KW-1185">Reference proteome</keyword>
<dbReference type="Proteomes" id="UP000539710">
    <property type="component" value="Unassembled WGS sequence"/>
</dbReference>
<feature type="transmembrane region" description="Helical" evidence="1">
    <location>
        <begin position="31"/>
        <end position="50"/>
    </location>
</feature>
<name>A0A7D7LSK5_9FLAO</name>
<organism evidence="3 4">
    <name type="scientific">Marnyiella aurantia</name>
    <dbReference type="NCBI Taxonomy" id="2758037"/>
    <lineage>
        <taxon>Bacteria</taxon>
        <taxon>Pseudomonadati</taxon>
        <taxon>Bacteroidota</taxon>
        <taxon>Flavobacteriia</taxon>
        <taxon>Flavobacteriales</taxon>
        <taxon>Weeksellaceae</taxon>
        <taxon>Marnyiella</taxon>
    </lineage>
</organism>
<dbReference type="EMBL" id="JACEUX010000002">
    <property type="protein sequence ID" value="MBA5246757.1"/>
    <property type="molecule type" value="Genomic_DNA"/>
</dbReference>
<evidence type="ECO:0000313" key="3">
    <source>
        <dbReference type="EMBL" id="QMS97895.1"/>
    </source>
</evidence>
<reference evidence="2" key="3">
    <citation type="submission" date="2020-07" db="EMBL/GenBank/DDBJ databases">
        <authorList>
            <person name="Yang C."/>
        </authorList>
    </citation>
    <scope>NUCLEOTIDE SEQUENCE</scope>
    <source>
        <strain evidence="2">Cx-624</strain>
    </source>
</reference>
<reference evidence="3 4" key="1">
    <citation type="submission" date="2020-07" db="EMBL/GenBank/DDBJ databases">
        <title>Chryseobacterium sp.cx-624.</title>
        <authorList>
            <person name="Yang C."/>
        </authorList>
    </citation>
    <scope>NUCLEOTIDE SEQUENCE [LARGE SCALE GENOMIC DNA]</scope>
    <source>
        <strain evidence="3">Cx-624</strain>
        <strain evidence="4">cx-624</strain>
    </source>
</reference>
<sequence>MQFYKTRDFSALITDTFGFFKEHGRNYFRNWLLLNGPLLILLVVLFIIGYRELFSQIAGATGDGNSFLLQEYFLENQLVLSLSLVAVFIIFLAASIISYTFPVLYMKRLSETGTTDIKADEILSDLRNNVSRFALFFLGMLFVIAPIFLVVFGISYALMIIIIGFFMLLFLMPLAMNVINFLLFHYFNTGQGFFESLSYAFRSQFSYANNRNKSPLWKYWGSTFIMYLIINVVTTVFTMIPMLIMMFRILAAADAGSGVDPQNPFGGSMGIILFITYGVSILVSFILMNLILVNGGLMYYDSRTDLHRTVDLSEIDAIGRDEG</sequence>
<dbReference type="AlphaFoldDB" id="A0A7D7LSK5"/>
<feature type="transmembrane region" description="Helical" evidence="1">
    <location>
        <begin position="224"/>
        <end position="251"/>
    </location>
</feature>
<feature type="transmembrane region" description="Helical" evidence="1">
    <location>
        <begin position="271"/>
        <end position="293"/>
    </location>
</feature>
<accession>A0A7D7LSK5</accession>
<feature type="transmembrane region" description="Helical" evidence="1">
    <location>
        <begin position="133"/>
        <end position="154"/>
    </location>
</feature>
<protein>
    <submittedName>
        <fullName evidence="3">DUF4013 domain-containing protein</fullName>
    </submittedName>
</protein>
<keyword evidence="1" id="KW-0472">Membrane</keyword>
<feature type="transmembrane region" description="Helical" evidence="1">
    <location>
        <begin position="160"/>
        <end position="184"/>
    </location>
</feature>
<dbReference type="Proteomes" id="UP000515349">
    <property type="component" value="Chromosome"/>
</dbReference>
<feature type="transmembrane region" description="Helical" evidence="1">
    <location>
        <begin position="78"/>
        <end position="101"/>
    </location>
</feature>
<dbReference type="RefSeq" id="WP_181886877.1">
    <property type="nucleotide sequence ID" value="NZ_CP059472.1"/>
</dbReference>
<evidence type="ECO:0000313" key="5">
    <source>
        <dbReference type="Proteomes" id="UP000539710"/>
    </source>
</evidence>
<proteinExistence type="predicted"/>
<reference evidence="5" key="2">
    <citation type="submission" date="2020-07" db="EMBL/GenBank/DDBJ databases">
        <title>Flavobacterium sp. xlx-214.</title>
        <authorList>
            <person name="Yang C."/>
        </authorList>
    </citation>
    <scope>NUCLEOTIDE SEQUENCE [LARGE SCALE GENOMIC DNA]</scope>
    <source>
        <strain evidence="5">CX-624</strain>
    </source>
</reference>
<dbReference type="EMBL" id="CP059472">
    <property type="protein sequence ID" value="QMS97895.1"/>
    <property type="molecule type" value="Genomic_DNA"/>
</dbReference>
<dbReference type="InterPro" id="IPR025098">
    <property type="entry name" value="DUF4013"/>
</dbReference>
<keyword evidence="1" id="KW-1133">Transmembrane helix</keyword>
<keyword evidence="1" id="KW-0812">Transmembrane</keyword>
<gene>
    <name evidence="3" type="ORF">H1R16_09225</name>
    <name evidence="2" type="ORF">H2507_06215</name>
</gene>
<evidence type="ECO:0000313" key="4">
    <source>
        <dbReference type="Proteomes" id="UP000515349"/>
    </source>
</evidence>
<dbReference type="KEGG" id="cbau:H1R16_09225"/>
<dbReference type="Pfam" id="PF13197">
    <property type="entry name" value="DUF4013"/>
    <property type="match status" value="1"/>
</dbReference>
<evidence type="ECO:0000256" key="1">
    <source>
        <dbReference type="SAM" id="Phobius"/>
    </source>
</evidence>
<evidence type="ECO:0000313" key="2">
    <source>
        <dbReference type="EMBL" id="MBA5246757.1"/>
    </source>
</evidence>